<protein>
    <recommendedName>
        <fullName evidence="2">SET domain-containing protein</fullName>
    </recommendedName>
</protein>
<accession>A0ABR0KCR8</accession>
<dbReference type="Pfam" id="PF00856">
    <property type="entry name" value="SET"/>
    <property type="match status" value="1"/>
</dbReference>
<dbReference type="SMART" id="SM00317">
    <property type="entry name" value="SET"/>
    <property type="match status" value="1"/>
</dbReference>
<feature type="compositionally biased region" description="Polar residues" evidence="1">
    <location>
        <begin position="134"/>
        <end position="151"/>
    </location>
</feature>
<gene>
    <name evidence="3" type="ORF">LTR24_004263</name>
</gene>
<dbReference type="PANTHER" id="PTHR47250:SF3">
    <property type="entry name" value="HISTONE-LYSINE N-METHYLTRANSFERASE SET-6"/>
    <property type="match status" value="1"/>
</dbReference>
<dbReference type="InterPro" id="IPR001214">
    <property type="entry name" value="SET_dom"/>
</dbReference>
<feature type="region of interest" description="Disordered" evidence="1">
    <location>
        <begin position="130"/>
        <end position="187"/>
    </location>
</feature>
<feature type="domain" description="SET" evidence="2">
    <location>
        <begin position="481"/>
        <end position="588"/>
    </location>
</feature>
<dbReference type="Gene3D" id="2.170.270.10">
    <property type="entry name" value="SET domain"/>
    <property type="match status" value="1"/>
</dbReference>
<dbReference type="PANTHER" id="PTHR47250">
    <property type="entry name" value="HISTONE-LYSINE N-METHYLTRANSFERASE SET-6"/>
    <property type="match status" value="1"/>
</dbReference>
<name>A0ABR0KCR8_9EURO</name>
<evidence type="ECO:0000256" key="1">
    <source>
        <dbReference type="SAM" id="MobiDB-lite"/>
    </source>
</evidence>
<evidence type="ECO:0000313" key="3">
    <source>
        <dbReference type="EMBL" id="KAK5093411.1"/>
    </source>
</evidence>
<dbReference type="InterPro" id="IPR046341">
    <property type="entry name" value="SET_dom_sf"/>
</dbReference>
<dbReference type="Proteomes" id="UP001345013">
    <property type="component" value="Unassembled WGS sequence"/>
</dbReference>
<sequence>MDILRGRLIGKIDDILSQVVSQETPPKSQLQIEANLVLPQDSTGLARRVVLDCIDVEDLRHHVASHGGTPTSSSSCPAPHDANMALGLPSPIETVSSKTMVTPFVGYAAPDGTDPATTNATLPSQLMPLDLGSDTPSTLPSAGQSVIEQTPPTTPPVGHSTHDTIGGDRTFPKRRKQDHGHPHKPEQSTIDKLIEGIWEQIHNPKSLAMGDDLKETMQWVLERMSSQTSRCTTTNLEFSNATKCCRQITTSSRTARALEVIVQAHWVDCYDARLGALREDRPDLRSQEHKKIVLTEACTAFSWSEKELRNRMAIWKGYREIKDAAGWCALTFAGPGIYRFCKYRLGFDEDAIDKLRGLRLRSEVAADTLQPQWRQLLSLVGESTQIQWRGHPHDWTVSKKKGEDPLPLAVTYKQWDANFTYKHLKDSIIDRDLWGDTDPRQFEKGPEFYCKTCSQRQSSVAQENECECFSDLYSPNPRTPTPVQIFRTDNGKNNGLVACCSFERGQAVGEFVGMITKGLADVDVMQSQAGENEPYQIWQGRCGNFTRFMNHSCAPNCQFETFSWLGVQRIVVVSKGVAAGKELTVDYSGRYWDNLDKICLCGEPCCRYKDRRLPAPV</sequence>
<evidence type="ECO:0000313" key="4">
    <source>
        <dbReference type="Proteomes" id="UP001345013"/>
    </source>
</evidence>
<dbReference type="PROSITE" id="PS50280">
    <property type="entry name" value="SET"/>
    <property type="match status" value="1"/>
</dbReference>
<dbReference type="InterPro" id="IPR053105">
    <property type="entry name" value="Class_V-like_SAM-MTase"/>
</dbReference>
<keyword evidence="4" id="KW-1185">Reference proteome</keyword>
<evidence type="ECO:0000259" key="2">
    <source>
        <dbReference type="PROSITE" id="PS50280"/>
    </source>
</evidence>
<comment type="caution">
    <text evidence="3">The sequence shown here is derived from an EMBL/GenBank/DDBJ whole genome shotgun (WGS) entry which is preliminary data.</text>
</comment>
<dbReference type="EMBL" id="JAVRRG010000043">
    <property type="protein sequence ID" value="KAK5093411.1"/>
    <property type="molecule type" value="Genomic_DNA"/>
</dbReference>
<reference evidence="3 4" key="1">
    <citation type="submission" date="2023-08" db="EMBL/GenBank/DDBJ databases">
        <title>Black Yeasts Isolated from many extreme environments.</title>
        <authorList>
            <person name="Coleine C."/>
            <person name="Stajich J.E."/>
            <person name="Selbmann L."/>
        </authorList>
    </citation>
    <scope>NUCLEOTIDE SEQUENCE [LARGE SCALE GENOMIC DNA]</scope>
    <source>
        <strain evidence="3 4">CCFEE 5885</strain>
    </source>
</reference>
<dbReference type="SUPFAM" id="SSF82199">
    <property type="entry name" value="SET domain"/>
    <property type="match status" value="1"/>
</dbReference>
<feature type="region of interest" description="Disordered" evidence="1">
    <location>
        <begin position="63"/>
        <end position="84"/>
    </location>
</feature>
<proteinExistence type="predicted"/>
<organism evidence="3 4">
    <name type="scientific">Lithohypha guttulata</name>
    <dbReference type="NCBI Taxonomy" id="1690604"/>
    <lineage>
        <taxon>Eukaryota</taxon>
        <taxon>Fungi</taxon>
        <taxon>Dikarya</taxon>
        <taxon>Ascomycota</taxon>
        <taxon>Pezizomycotina</taxon>
        <taxon>Eurotiomycetes</taxon>
        <taxon>Chaetothyriomycetidae</taxon>
        <taxon>Chaetothyriales</taxon>
        <taxon>Trichomeriaceae</taxon>
        <taxon>Lithohypha</taxon>
    </lineage>
</organism>